<accession>A0ACB8KRG9</accession>
<proteinExistence type="predicted"/>
<gene>
    <name evidence="1" type="ORF">KPL71_016252</name>
</gene>
<name>A0ACB8KRG9_CITSI</name>
<comment type="caution">
    <text evidence="1">The sequence shown here is derived from an EMBL/GenBank/DDBJ whole genome shotgun (WGS) entry which is preliminary data.</text>
</comment>
<organism evidence="1 2">
    <name type="scientific">Citrus sinensis</name>
    <name type="common">Sweet orange</name>
    <name type="synonym">Citrus aurantium var. sinensis</name>
    <dbReference type="NCBI Taxonomy" id="2711"/>
    <lineage>
        <taxon>Eukaryota</taxon>
        <taxon>Viridiplantae</taxon>
        <taxon>Streptophyta</taxon>
        <taxon>Embryophyta</taxon>
        <taxon>Tracheophyta</taxon>
        <taxon>Spermatophyta</taxon>
        <taxon>Magnoliopsida</taxon>
        <taxon>eudicotyledons</taxon>
        <taxon>Gunneridae</taxon>
        <taxon>Pentapetalae</taxon>
        <taxon>rosids</taxon>
        <taxon>malvids</taxon>
        <taxon>Sapindales</taxon>
        <taxon>Rutaceae</taxon>
        <taxon>Aurantioideae</taxon>
        <taxon>Citrus</taxon>
    </lineage>
</organism>
<dbReference type="Proteomes" id="UP000829398">
    <property type="component" value="Chromosome 5"/>
</dbReference>
<dbReference type="EMBL" id="CM039174">
    <property type="protein sequence ID" value="KAH9756983.1"/>
    <property type="molecule type" value="Genomic_DNA"/>
</dbReference>
<evidence type="ECO:0000313" key="2">
    <source>
        <dbReference type="Proteomes" id="UP000829398"/>
    </source>
</evidence>
<reference evidence="2" key="1">
    <citation type="journal article" date="2023" name="Hortic. Res.">
        <title>A chromosome-level phased genome enabling allele-level studies in sweet orange: a case study on citrus Huanglongbing tolerance.</title>
        <authorList>
            <person name="Wu B."/>
            <person name="Yu Q."/>
            <person name="Deng Z."/>
            <person name="Duan Y."/>
            <person name="Luo F."/>
            <person name="Gmitter F. Jr."/>
        </authorList>
    </citation>
    <scope>NUCLEOTIDE SEQUENCE [LARGE SCALE GENOMIC DNA]</scope>
    <source>
        <strain evidence="2">cv. Valencia</strain>
    </source>
</reference>
<keyword evidence="2" id="KW-1185">Reference proteome</keyword>
<sequence>MDLANKLTNLAIKAINSNAVVNTCLIASFAALTLRSVKQQNDIEGLESEKESLVKANKDLKKRMWDWKQQLYAEATTESALVPLARLKAIYGDVPTPTPPAGEAAKEDAKSSATKLWGADFAFLIVTQVRDSTGYGLHPQLWLTKRQQSKLHLPVEDWPNFQLDTDIILNKFQDCLVE</sequence>
<evidence type="ECO:0000313" key="1">
    <source>
        <dbReference type="EMBL" id="KAH9756983.1"/>
    </source>
</evidence>
<protein>
    <submittedName>
        <fullName evidence="1">Uncharacterized protein</fullName>
    </submittedName>
</protein>